<dbReference type="GO" id="GO:0008242">
    <property type="term" value="F:omega peptidase activity"/>
    <property type="evidence" value="ECO:0007669"/>
    <property type="project" value="UniProtKB-EC"/>
</dbReference>
<proteinExistence type="inferred from homology"/>
<dbReference type="Pfam" id="PF19283">
    <property type="entry name" value="APEH_N"/>
    <property type="match status" value="2"/>
</dbReference>
<comment type="catalytic activity">
    <reaction evidence="1">
        <text>Cleavage of an N-acetyl or N-formyl amino acid from the N-terminus of a polypeptide.</text>
        <dbReference type="EC" id="3.4.19.1"/>
    </reaction>
</comment>
<dbReference type="Pfam" id="PF00326">
    <property type="entry name" value="Peptidase_S9"/>
    <property type="match status" value="1"/>
</dbReference>
<dbReference type="InterPro" id="IPR029058">
    <property type="entry name" value="AB_hydrolase_fold"/>
</dbReference>
<evidence type="ECO:0000256" key="6">
    <source>
        <dbReference type="ARBA" id="ARBA00022490"/>
    </source>
</evidence>
<comment type="similarity">
    <text evidence="3">Belongs to the peptidase S9C family.</text>
</comment>
<comment type="subcellular location">
    <subcellularLocation>
        <location evidence="2">Cytoplasm</location>
    </subcellularLocation>
</comment>
<dbReference type="GO" id="GO:0004252">
    <property type="term" value="F:serine-type endopeptidase activity"/>
    <property type="evidence" value="ECO:0007669"/>
    <property type="project" value="TreeGrafter"/>
</dbReference>
<evidence type="ECO:0000256" key="4">
    <source>
        <dbReference type="ARBA" id="ARBA00011881"/>
    </source>
</evidence>
<evidence type="ECO:0000256" key="5">
    <source>
        <dbReference type="ARBA" id="ARBA00012917"/>
    </source>
</evidence>
<dbReference type="EC" id="3.4.19.1" evidence="5"/>
<evidence type="ECO:0000256" key="3">
    <source>
        <dbReference type="ARBA" id="ARBA00010040"/>
    </source>
</evidence>
<evidence type="ECO:0000259" key="9">
    <source>
        <dbReference type="Pfam" id="PF00326"/>
    </source>
</evidence>
<keyword evidence="6" id="KW-0963">Cytoplasm</keyword>
<dbReference type="OrthoDB" id="43744at2759"/>
<evidence type="ECO:0000313" key="12">
    <source>
        <dbReference type="Proteomes" id="UP000070544"/>
    </source>
</evidence>
<feature type="domain" description="Acylamino-acid-releasing enzyme N-terminal" evidence="10">
    <location>
        <begin position="8"/>
        <end position="192"/>
    </location>
</feature>
<feature type="domain" description="Acylamino-acid-releasing enzyme N-terminal" evidence="10">
    <location>
        <begin position="196"/>
        <end position="431"/>
    </location>
</feature>
<dbReference type="AlphaFoldDB" id="A0A139A249"/>
<evidence type="ECO:0000256" key="8">
    <source>
        <dbReference type="ARBA" id="ARBA00032829"/>
    </source>
</evidence>
<dbReference type="GO" id="GO:0006508">
    <property type="term" value="P:proteolysis"/>
    <property type="evidence" value="ECO:0007669"/>
    <property type="project" value="InterPro"/>
</dbReference>
<accession>A0A139A249</accession>
<reference evidence="11 12" key="1">
    <citation type="journal article" date="2015" name="Genome Biol. Evol.">
        <title>Phylogenomic analyses indicate that early fungi evolved digesting cell walls of algal ancestors of land plants.</title>
        <authorList>
            <person name="Chang Y."/>
            <person name="Wang S."/>
            <person name="Sekimoto S."/>
            <person name="Aerts A.L."/>
            <person name="Choi C."/>
            <person name="Clum A."/>
            <person name="LaButti K.M."/>
            <person name="Lindquist E.A."/>
            <person name="Yee Ngan C."/>
            <person name="Ohm R.A."/>
            <person name="Salamov A.A."/>
            <person name="Grigoriev I.V."/>
            <person name="Spatafora J.W."/>
            <person name="Berbee M.L."/>
        </authorList>
    </citation>
    <scope>NUCLEOTIDE SEQUENCE [LARGE SCALE GENOMIC DNA]</scope>
    <source>
        <strain evidence="11 12">JEL478</strain>
    </source>
</reference>
<keyword evidence="12" id="KW-1185">Reference proteome</keyword>
<dbReference type="Proteomes" id="UP000070544">
    <property type="component" value="Unassembled WGS sequence"/>
</dbReference>
<dbReference type="OMA" id="QEIATPF"/>
<evidence type="ECO:0000256" key="1">
    <source>
        <dbReference type="ARBA" id="ARBA00000721"/>
    </source>
</evidence>
<evidence type="ECO:0000313" key="11">
    <source>
        <dbReference type="EMBL" id="KXS10433.1"/>
    </source>
</evidence>
<dbReference type="Gene3D" id="3.40.50.1820">
    <property type="entry name" value="alpha/beta hydrolase"/>
    <property type="match status" value="1"/>
</dbReference>
<dbReference type="GO" id="GO:0005737">
    <property type="term" value="C:cytoplasm"/>
    <property type="evidence" value="ECO:0007669"/>
    <property type="project" value="UniProtKB-SubCell"/>
</dbReference>
<organism evidence="11 12">
    <name type="scientific">Gonapodya prolifera (strain JEL478)</name>
    <name type="common">Monoblepharis prolifera</name>
    <dbReference type="NCBI Taxonomy" id="1344416"/>
    <lineage>
        <taxon>Eukaryota</taxon>
        <taxon>Fungi</taxon>
        <taxon>Fungi incertae sedis</taxon>
        <taxon>Chytridiomycota</taxon>
        <taxon>Chytridiomycota incertae sedis</taxon>
        <taxon>Monoblepharidomycetes</taxon>
        <taxon>Monoblepharidales</taxon>
        <taxon>Gonapodyaceae</taxon>
        <taxon>Gonapodya</taxon>
    </lineage>
</organism>
<dbReference type="EMBL" id="KQ965827">
    <property type="protein sequence ID" value="KXS10433.1"/>
    <property type="molecule type" value="Genomic_DNA"/>
</dbReference>
<dbReference type="PANTHER" id="PTHR42776">
    <property type="entry name" value="SERINE PEPTIDASE S9 FAMILY MEMBER"/>
    <property type="match status" value="1"/>
</dbReference>
<evidence type="ECO:0000256" key="7">
    <source>
        <dbReference type="ARBA" id="ARBA00022801"/>
    </source>
</evidence>
<keyword evidence="7 11" id="KW-0378">Hydrolase</keyword>
<dbReference type="SUPFAM" id="SSF69304">
    <property type="entry name" value="Tricorn protease N-terminal domain"/>
    <property type="match status" value="1"/>
</dbReference>
<evidence type="ECO:0000256" key="2">
    <source>
        <dbReference type="ARBA" id="ARBA00004496"/>
    </source>
</evidence>
<evidence type="ECO:0000259" key="10">
    <source>
        <dbReference type="Pfam" id="PF19283"/>
    </source>
</evidence>
<dbReference type="STRING" id="1344416.A0A139A249"/>
<dbReference type="InterPro" id="IPR001375">
    <property type="entry name" value="Peptidase_S9_cat"/>
</dbReference>
<dbReference type="PANTHER" id="PTHR42776:SF4">
    <property type="entry name" value="ACYLAMINO-ACID-RELEASING ENZYME"/>
    <property type="match status" value="1"/>
</dbReference>
<gene>
    <name evidence="11" type="ORF">M427DRAFT_148832</name>
</gene>
<dbReference type="InterPro" id="IPR045550">
    <property type="entry name" value="AARE_N"/>
</dbReference>
<protein>
    <recommendedName>
        <fullName evidence="5">acylaminoacyl-peptidase</fullName>
        <ecNumber evidence="5">3.4.19.1</ecNumber>
    </recommendedName>
    <alternativeName>
        <fullName evidence="8">Dipeptidyl-peptidase V</fullName>
    </alternativeName>
</protein>
<dbReference type="SUPFAM" id="SSF53474">
    <property type="entry name" value="alpha/beta-Hydrolases"/>
    <property type="match status" value="1"/>
</dbReference>
<feature type="domain" description="Peptidase S9 prolyl oligopeptidase catalytic" evidence="9">
    <location>
        <begin position="521"/>
        <end position="738"/>
    </location>
</feature>
<name>A0A139A249_GONPJ</name>
<sequence length="741" mass="79366">MTPLPRYPWASDTLSQEDYDSINDAFNALATIPSVSSAQITPTPSSSSISIQVTFQQRDLSSSTPSSLTKKKYSQTFTALRRDGVELLPSSLPIELSASIPLSSVSPSGKYITQARIVAVDAKTGASKSLWIDFLQRTTLVTSSINVTTFHDDFYTDSFFGAPSGLSWSHDDDTIVYVAQRKPSQDPPTFKYAHAPDWGEAYTGKRTPVIVVANRVSARVTVIDPPGMSPGQPILVGSTIVFHGLVETVPLNGALYCFNRPGGIYKCNLDGTGIVCISQVDKELKLKGARSPRLLPDGDTVVFLSNPVDNATHNSCATLVQTKLDGSRLRVLVPPVISPASTAAFPGLYVDTLLPDPILTVTAGEGVRHFVILVTPWRSTKRVVWVDVQSGEMGKVEPPNGAGKESWTVLDVDKDAMVLLKSEPNSVGELFLVIAQGLTPGNAPLFSFGSLIQAPPHPLLSGFSYSIFTSQASPTVESIILHPPPASSPSTLPSLRKRAKPPLVVVPHGGPNSVFQTEWALNTALLAALGFCVVLVNYTGSIGFGQESIDSLVSHIGSLDVADVHSVALHLTSGHHPNVVVDPALVFLYGGSHGGFITGHLIAMQPEFYRGAVLRNPVANVGLLAQISDIPDWGFECAGIPYDFATPPVMTPQHYAAFWVKSPIAGVKKVQTPTLFMLGETDRRVPNPDGLAFHNHLRARGKPSYLCTFPGTGHPLDSVEAEKFGCEAMLTFFVSNIGAAR</sequence>
<comment type="subunit">
    <text evidence="4">Homotetramer.</text>
</comment>